<reference evidence="1 2" key="1">
    <citation type="submission" date="2018-06" db="EMBL/GenBank/DDBJ databases">
        <authorList>
            <consortium name="Pathogen Informatics"/>
            <person name="Doyle S."/>
        </authorList>
    </citation>
    <scope>NUCLEOTIDE SEQUENCE [LARGE SCALE GENOMIC DNA]</scope>
    <source>
        <strain evidence="1 2">NCTC9854</strain>
    </source>
</reference>
<evidence type="ECO:0000313" key="2">
    <source>
        <dbReference type="Proteomes" id="UP000254773"/>
    </source>
</evidence>
<dbReference type="RefSeq" id="WP_139780747.1">
    <property type="nucleotide sequence ID" value="NZ_CAIZDQ010000025.1"/>
</dbReference>
<dbReference type="Proteomes" id="UP000254773">
    <property type="component" value="Unassembled WGS sequence"/>
</dbReference>
<dbReference type="AlphaFoldDB" id="A0A379TPU9"/>
<evidence type="ECO:0000313" key="1">
    <source>
        <dbReference type="EMBL" id="SUG52464.1"/>
    </source>
</evidence>
<gene>
    <name evidence="1" type="ORF">NCTC9854_04575</name>
</gene>
<sequence>MKISLVGGPYDATVYDIDVDRNGMPKLDVLYMPRRQTIAEGLIEVLANAPMAPVKDLRYRLVRVTEKELVNGRLCDFPTKWHWEYHYEG</sequence>
<dbReference type="EMBL" id="UGWI01000003">
    <property type="protein sequence ID" value="SUG52464.1"/>
    <property type="molecule type" value="Genomic_DNA"/>
</dbReference>
<proteinExistence type="predicted"/>
<accession>A0A379TPU9</accession>
<organism evidence="1 2">
    <name type="scientific">Salmonella enterica</name>
    <name type="common">Salmonella choleraesuis</name>
    <dbReference type="NCBI Taxonomy" id="28901"/>
    <lineage>
        <taxon>Bacteria</taxon>
        <taxon>Pseudomonadati</taxon>
        <taxon>Pseudomonadota</taxon>
        <taxon>Gammaproteobacteria</taxon>
        <taxon>Enterobacterales</taxon>
        <taxon>Enterobacteriaceae</taxon>
        <taxon>Salmonella</taxon>
    </lineage>
</organism>
<name>A0A379TPU9_SALER</name>
<protein>
    <submittedName>
        <fullName evidence="1">Uncharacterized protein</fullName>
    </submittedName>
</protein>